<dbReference type="GeneID" id="301685534"/>
<gene>
    <name evidence="2" type="ORF">NIES46_48250</name>
</gene>
<evidence type="ECO:0000256" key="1">
    <source>
        <dbReference type="SAM" id="MobiDB-lite"/>
    </source>
</evidence>
<feature type="region of interest" description="Disordered" evidence="1">
    <location>
        <begin position="195"/>
        <end position="219"/>
    </location>
</feature>
<comment type="caution">
    <text evidence="2">The sequence shown here is derived from an EMBL/GenBank/DDBJ whole genome shotgun (WGS) entry which is preliminary data.</text>
</comment>
<organism evidence="2 3">
    <name type="scientific">Limnospira platensis NIES-46</name>
    <dbReference type="NCBI Taxonomy" id="1236695"/>
    <lineage>
        <taxon>Bacteria</taxon>
        <taxon>Bacillati</taxon>
        <taxon>Cyanobacteriota</taxon>
        <taxon>Cyanophyceae</taxon>
        <taxon>Oscillatoriophycideae</taxon>
        <taxon>Oscillatoriales</taxon>
        <taxon>Sirenicapillariaceae</taxon>
        <taxon>Limnospira</taxon>
    </lineage>
</organism>
<proteinExistence type="predicted"/>
<dbReference type="Proteomes" id="UP000326169">
    <property type="component" value="Unassembled WGS sequence"/>
</dbReference>
<evidence type="ECO:0000313" key="3">
    <source>
        <dbReference type="Proteomes" id="UP000326169"/>
    </source>
</evidence>
<reference evidence="2 3" key="1">
    <citation type="journal article" date="2019" name="J Genomics">
        <title>The Draft Genome of a Hydrogen-producing Cyanobacterium, Arthrospira platensis NIES-46.</title>
        <authorList>
            <person name="Suzuki S."/>
            <person name="Yamaguchi H."/>
            <person name="Kawachi M."/>
        </authorList>
    </citation>
    <scope>NUCLEOTIDE SEQUENCE [LARGE SCALE GENOMIC DNA]</scope>
    <source>
        <strain evidence="2 3">NIES-46</strain>
    </source>
</reference>
<dbReference type="EMBL" id="BIMW01000268">
    <property type="protein sequence ID" value="GCE96752.1"/>
    <property type="molecule type" value="Genomic_DNA"/>
</dbReference>
<evidence type="ECO:0000313" key="2">
    <source>
        <dbReference type="EMBL" id="GCE96752.1"/>
    </source>
</evidence>
<name>A0A5M3TDF4_LIMPL</name>
<accession>A0A5M3TDF4</accession>
<sequence length="219" mass="23914">MPLSDAFDKYKEKFLAKLAEPKGTKLGISLMVEAPVDKTCKHVIPMPMLLLYNLGSDTVSNEPAEVRALPIWRPASRGGNTSSNANRRKVPAGLGHSVGKKTGFYRVFVEGPAGEQTPGIWRTYTTSGTNAGEKKLRFISLKVPNIFSINCLLYVFAHYWTIKPLSLRTHNKWYQIPDKANYPLTGLGELTAGKTKASNLASGDPPANPPSKGKNSKGK</sequence>
<protein>
    <submittedName>
        <fullName evidence="2">Uncharacterized protein</fullName>
    </submittedName>
</protein>
<keyword evidence="3" id="KW-1185">Reference proteome</keyword>
<dbReference type="RefSeq" id="WP_014274314.1">
    <property type="nucleotide sequence ID" value="NZ_BIMW01000268.1"/>
</dbReference>